<comment type="similarity">
    <text evidence="6">Belongs to the ABC-4 integral membrane protein family.</text>
</comment>
<evidence type="ECO:0000256" key="1">
    <source>
        <dbReference type="ARBA" id="ARBA00004651"/>
    </source>
</evidence>
<evidence type="ECO:0000256" key="5">
    <source>
        <dbReference type="ARBA" id="ARBA00023136"/>
    </source>
</evidence>
<evidence type="ECO:0000313" key="10">
    <source>
        <dbReference type="EMBL" id="KJL31015.1"/>
    </source>
</evidence>
<dbReference type="InterPro" id="IPR050250">
    <property type="entry name" value="Macrolide_Exporter_MacB"/>
</dbReference>
<proteinExistence type="inferred from homology"/>
<feature type="transmembrane region" description="Helical" evidence="8">
    <location>
        <begin position="520"/>
        <end position="542"/>
    </location>
</feature>
<accession>A0A0F0LFE9</accession>
<feature type="region of interest" description="Disordered" evidence="7">
    <location>
        <begin position="107"/>
        <end position="137"/>
    </location>
</feature>
<dbReference type="GO" id="GO:0022857">
    <property type="term" value="F:transmembrane transporter activity"/>
    <property type="evidence" value="ECO:0007669"/>
    <property type="project" value="TreeGrafter"/>
</dbReference>
<feature type="transmembrane region" description="Helical" evidence="8">
    <location>
        <begin position="465"/>
        <end position="490"/>
    </location>
</feature>
<feature type="transmembrane region" description="Helical" evidence="8">
    <location>
        <begin position="571"/>
        <end position="592"/>
    </location>
</feature>
<evidence type="ECO:0000256" key="3">
    <source>
        <dbReference type="ARBA" id="ARBA00022692"/>
    </source>
</evidence>
<keyword evidence="5 8" id="KW-0472">Membrane</keyword>
<dbReference type="PANTHER" id="PTHR30572:SF4">
    <property type="entry name" value="ABC TRANSPORTER PERMEASE YTRF"/>
    <property type="match status" value="1"/>
</dbReference>
<dbReference type="PATRIC" id="fig|582680.6.peg.4050"/>
<dbReference type="EMBL" id="JYIX01000040">
    <property type="protein sequence ID" value="KJL31015.1"/>
    <property type="molecule type" value="Genomic_DNA"/>
</dbReference>
<evidence type="ECO:0000313" key="11">
    <source>
        <dbReference type="Proteomes" id="UP000033740"/>
    </source>
</evidence>
<keyword evidence="3 8" id="KW-0812">Transmembrane</keyword>
<reference evidence="10 11" key="1">
    <citation type="submission" date="2015-02" db="EMBL/GenBank/DDBJ databases">
        <title>Draft genome sequences of ten Microbacterium spp. with emphasis on heavy metal contaminated environments.</title>
        <authorList>
            <person name="Corretto E."/>
        </authorList>
    </citation>
    <scope>NUCLEOTIDE SEQUENCE [LARGE SCALE GENOMIC DNA]</scope>
    <source>
        <strain evidence="10 11">ARN176</strain>
    </source>
</reference>
<dbReference type="Proteomes" id="UP000033740">
    <property type="component" value="Unassembled WGS sequence"/>
</dbReference>
<dbReference type="GO" id="GO:0005886">
    <property type="term" value="C:plasma membrane"/>
    <property type="evidence" value="ECO:0007669"/>
    <property type="project" value="UniProtKB-SubCell"/>
</dbReference>
<feature type="transmembrane region" description="Helical" evidence="8">
    <location>
        <begin position="317"/>
        <end position="345"/>
    </location>
</feature>
<feature type="transmembrane region" description="Helical" evidence="8">
    <location>
        <begin position="832"/>
        <end position="854"/>
    </location>
</feature>
<evidence type="ECO:0000259" key="9">
    <source>
        <dbReference type="Pfam" id="PF02687"/>
    </source>
</evidence>
<evidence type="ECO:0000256" key="7">
    <source>
        <dbReference type="SAM" id="MobiDB-lite"/>
    </source>
</evidence>
<feature type="transmembrane region" description="Helical" evidence="8">
    <location>
        <begin position="416"/>
        <end position="438"/>
    </location>
</feature>
<evidence type="ECO:0000256" key="2">
    <source>
        <dbReference type="ARBA" id="ARBA00022475"/>
    </source>
</evidence>
<dbReference type="AlphaFoldDB" id="A0A0F0LFE9"/>
<comment type="caution">
    <text evidence="10">The sequence shown here is derived from an EMBL/GenBank/DDBJ whole genome shotgun (WGS) entry which is preliminary data.</text>
</comment>
<feature type="compositionally biased region" description="Low complexity" evidence="7">
    <location>
        <begin position="1"/>
        <end position="15"/>
    </location>
</feature>
<evidence type="ECO:0000256" key="4">
    <source>
        <dbReference type="ARBA" id="ARBA00022989"/>
    </source>
</evidence>
<keyword evidence="11" id="KW-1185">Reference proteome</keyword>
<feature type="region of interest" description="Disordered" evidence="7">
    <location>
        <begin position="1"/>
        <end position="35"/>
    </location>
</feature>
<evidence type="ECO:0000256" key="8">
    <source>
        <dbReference type="SAM" id="Phobius"/>
    </source>
</evidence>
<protein>
    <submittedName>
        <fullName evidence="10">FtsX-like permease family protein</fullName>
    </submittedName>
</protein>
<dbReference type="RefSeq" id="WP_152642243.1">
    <property type="nucleotide sequence ID" value="NZ_JYIX01000040.1"/>
</dbReference>
<feature type="transmembrane region" description="Helical" evidence="8">
    <location>
        <begin position="366"/>
        <end position="396"/>
    </location>
</feature>
<dbReference type="STRING" id="582680.RS86_03961"/>
<feature type="transmembrane region" description="Helical" evidence="8">
    <location>
        <begin position="881"/>
        <end position="901"/>
    </location>
</feature>
<dbReference type="Pfam" id="PF02687">
    <property type="entry name" value="FtsX"/>
    <property type="match status" value="1"/>
</dbReference>
<keyword evidence="2" id="KW-1003">Cell membrane</keyword>
<comment type="subcellular location">
    <subcellularLocation>
        <location evidence="1">Cell membrane</location>
        <topology evidence="1">Multi-pass membrane protein</topology>
    </subcellularLocation>
</comment>
<dbReference type="PANTHER" id="PTHR30572">
    <property type="entry name" value="MEMBRANE COMPONENT OF TRANSPORTER-RELATED"/>
    <property type="match status" value="1"/>
</dbReference>
<feature type="domain" description="ABC3 transporter permease C-terminal" evidence="9">
    <location>
        <begin position="325"/>
        <end position="445"/>
    </location>
</feature>
<sequence length="956" mass="98916">MSGTRASRRTASTQRARARSGRPAPRRRDATAPGPRRVWPRLLADLRLARRQVLRAKGSSVLVVLLVALPVAGLFGAAVFLESRTATADEAVTLRLGHAQSLIESISPLPEGYRQATDEPSMSQAEEGATPEAGPRPMVPAPTEISDRVPSSAHVIPVEQSTARLITPTGMANFAVMSGSAWDPALSGAFRIASGTAPSGTHEAMAAPGLLERLGIVVGDRVTLPDTGTSLTITGTLQALDAQRYDATTLYAPLGAIPADAAGPGRRSWYIADWQPRFEDFTAFNRDGYGVYARDVVRNPPAGALTANNARSPQVRWASYATGAVFAVASGFLVTLLAGAAFAVATRRQQRSLAVAASVGAARGDLFRVVVLQGLSLGLVGGIVGAVLGGAAVAIALRVLDPGVQGLFWSSYGFRIPWDAAVAIIVFAALVGMLSALAPARGATRGDTLAALRGSRRPAVLRRRFPVFGVVLLASGVAISLAGGVIAAVFAAPRTFATYVAAEDAANTETLQTVLRTVSLWMMIGGPLLMQIGIIFTGHTLLRGVARVLSSIGLAPRLAARDAAANPTRTVPAFTAITASVFIATFVLATLATTSAAGARQYMWTGPLGSVTVSFGGEDADRAQIEQNARTLLAGTDPQAVFTISSPSSPPYDPATGRPEPTDLQEYRASVPDCATCAPGGMGMLVIADPEAANAMYGGRLSDDQLRAFRAGALLTTIPDAVAVVPRTAQIDAYPAGTLGGGFTGKEKPTASEELPLVGVPMAHSRFDAVITPATAARLGVPTVADTLIGVYDTPPDTATMDRLTADADGMSGRGSSMSVMQEKGPTPATPWLALVAGVAGGIVLGAAAISLGLSRFERRPDDATLAAVGGNRIVRRNVNAWQAIIITGLGALLGVVSGLVPAWSMVIADSRNKTPADLPLLWLLALAVGLPLLVAALAWLVPPRAPELTHRAAIA</sequence>
<keyword evidence="4 8" id="KW-1133">Transmembrane helix</keyword>
<dbReference type="InterPro" id="IPR003838">
    <property type="entry name" value="ABC3_permease_C"/>
</dbReference>
<gene>
    <name evidence="10" type="ORF">RS86_03961</name>
</gene>
<feature type="transmembrane region" description="Helical" evidence="8">
    <location>
        <begin position="921"/>
        <end position="942"/>
    </location>
</feature>
<name>A0A0F0LFE9_9MICO</name>
<evidence type="ECO:0000256" key="6">
    <source>
        <dbReference type="ARBA" id="ARBA00038076"/>
    </source>
</evidence>
<feature type="transmembrane region" description="Helical" evidence="8">
    <location>
        <begin position="60"/>
        <end position="81"/>
    </location>
</feature>
<organism evidence="10 11">
    <name type="scientific">Microbacterium azadirachtae</name>
    <dbReference type="NCBI Taxonomy" id="582680"/>
    <lineage>
        <taxon>Bacteria</taxon>
        <taxon>Bacillati</taxon>
        <taxon>Actinomycetota</taxon>
        <taxon>Actinomycetes</taxon>
        <taxon>Micrococcales</taxon>
        <taxon>Microbacteriaceae</taxon>
        <taxon>Microbacterium</taxon>
    </lineage>
</organism>